<accession>A0A9D5Q5V5</accession>
<dbReference type="SUPFAM" id="SSF53850">
    <property type="entry name" value="Periplasmic binding protein-like II"/>
    <property type="match status" value="1"/>
</dbReference>
<dbReference type="PANTHER" id="PTHR31528">
    <property type="entry name" value="4-AMINO-5-HYDROXYMETHYL-2-METHYLPYRIMIDINE PHOSPHATE SYNTHASE THI11-RELATED"/>
    <property type="match status" value="1"/>
</dbReference>
<feature type="domain" description="SsuA/THI5-like" evidence="1">
    <location>
        <begin position="47"/>
        <end position="259"/>
    </location>
</feature>
<organism evidence="2 3">
    <name type="scientific">candidate division KSB3 bacterium</name>
    <dbReference type="NCBI Taxonomy" id="2044937"/>
    <lineage>
        <taxon>Bacteria</taxon>
        <taxon>candidate division KSB3</taxon>
    </lineage>
</organism>
<comment type="caution">
    <text evidence="2">The sequence shown here is derived from an EMBL/GenBank/DDBJ whole genome shotgun (WGS) entry which is preliminary data.</text>
</comment>
<dbReference type="Pfam" id="PF09084">
    <property type="entry name" value="NMT1"/>
    <property type="match status" value="1"/>
</dbReference>
<name>A0A9D5Q5V5_9BACT</name>
<protein>
    <submittedName>
        <fullName evidence="2">Membrane lipoprotein lipid attachment site</fullName>
    </submittedName>
</protein>
<evidence type="ECO:0000313" key="2">
    <source>
        <dbReference type="EMBL" id="MBD3324256.1"/>
    </source>
</evidence>
<gene>
    <name evidence="2" type="ORF">GF339_06700</name>
</gene>
<dbReference type="GO" id="GO:0009228">
    <property type="term" value="P:thiamine biosynthetic process"/>
    <property type="evidence" value="ECO:0007669"/>
    <property type="project" value="InterPro"/>
</dbReference>
<dbReference type="Gene3D" id="3.40.190.10">
    <property type="entry name" value="Periplasmic binding protein-like II"/>
    <property type="match status" value="2"/>
</dbReference>
<dbReference type="Proteomes" id="UP000649604">
    <property type="component" value="Unassembled WGS sequence"/>
</dbReference>
<evidence type="ECO:0000313" key="3">
    <source>
        <dbReference type="Proteomes" id="UP000649604"/>
    </source>
</evidence>
<dbReference type="InterPro" id="IPR027939">
    <property type="entry name" value="NMT1/THI5"/>
</dbReference>
<dbReference type="InterPro" id="IPR015168">
    <property type="entry name" value="SsuA/THI5"/>
</dbReference>
<sequence>MSTNKEEIMRTKVLISVMLVMLLAAFSWGEAEALTKVNFQLNWKITADHAAYYVALNKGWFEEEGLDVNIILGQGSGYTVQVLDSGKAELGISDAPVPIKGIAQGAEIKIVGIIFDKHPNCMYFWKDSGIEKPQDIVGKTVAVPAADGHYVMWPAFAKQIGVEPDSVEFVNIEPAAKVAALATKKADVVFELYTGKPFMEKAIPPDELGTILWSDYGFNAYAHSLVARNDVIEEQPEVVRGFLNAAYRGWDFVLKNPEEGIKILSEYHPINQTDYLANLMLVMEFFKTERYKTYGIGYIDPKRMKNTIELVGTYMGIEINFEPEDAYTSEFLPDPPYKFDF</sequence>
<keyword evidence="2" id="KW-0449">Lipoprotein</keyword>
<dbReference type="EMBL" id="WJJP01000209">
    <property type="protein sequence ID" value="MBD3324256.1"/>
    <property type="molecule type" value="Genomic_DNA"/>
</dbReference>
<evidence type="ECO:0000259" key="1">
    <source>
        <dbReference type="Pfam" id="PF09084"/>
    </source>
</evidence>
<dbReference type="PANTHER" id="PTHR31528:SF3">
    <property type="entry name" value="THIAMINE BIOSYNTHESIS PROTEIN HI_0357-RELATED"/>
    <property type="match status" value="1"/>
</dbReference>
<proteinExistence type="predicted"/>
<dbReference type="AlphaFoldDB" id="A0A9D5Q5V5"/>
<reference evidence="2" key="1">
    <citation type="submission" date="2019-11" db="EMBL/GenBank/DDBJ databases">
        <title>Microbial mats filling the niche in hypersaline microbial mats.</title>
        <authorList>
            <person name="Wong H.L."/>
            <person name="Macleod F.I."/>
            <person name="White R.A. III"/>
            <person name="Burns B.P."/>
        </authorList>
    </citation>
    <scope>NUCLEOTIDE SEQUENCE</scope>
    <source>
        <strain evidence="2">Rbin_158</strain>
    </source>
</reference>